<comment type="caution">
    <text evidence="1">The sequence shown here is derived from an EMBL/GenBank/DDBJ whole genome shotgun (WGS) entry which is preliminary data.</text>
</comment>
<dbReference type="AlphaFoldDB" id="A0A822XLF1"/>
<dbReference type="EMBL" id="DUZY01000001">
    <property type="protein sequence ID" value="DAD22444.1"/>
    <property type="molecule type" value="Genomic_DNA"/>
</dbReference>
<evidence type="ECO:0000313" key="2">
    <source>
        <dbReference type="Proteomes" id="UP000607653"/>
    </source>
</evidence>
<name>A0A822XLF1_NELNU</name>
<organism evidence="1 2">
    <name type="scientific">Nelumbo nucifera</name>
    <name type="common">Sacred lotus</name>
    <dbReference type="NCBI Taxonomy" id="4432"/>
    <lineage>
        <taxon>Eukaryota</taxon>
        <taxon>Viridiplantae</taxon>
        <taxon>Streptophyta</taxon>
        <taxon>Embryophyta</taxon>
        <taxon>Tracheophyta</taxon>
        <taxon>Spermatophyta</taxon>
        <taxon>Magnoliopsida</taxon>
        <taxon>Proteales</taxon>
        <taxon>Nelumbonaceae</taxon>
        <taxon>Nelumbo</taxon>
    </lineage>
</organism>
<sequence length="93" mass="11144">MEQCYCMLPLLPRLDGENYGHWKIQMELMLKSRNLWEVVVPEEPEKPKSGEEKDERKNSEALFYIFRAVDEDIFQEISSYKSAKEAWDELEVR</sequence>
<proteinExistence type="predicted"/>
<gene>
    <name evidence="1" type="ORF">HUJ06_023907</name>
</gene>
<keyword evidence="2" id="KW-1185">Reference proteome</keyword>
<dbReference type="Proteomes" id="UP000607653">
    <property type="component" value="Unassembled WGS sequence"/>
</dbReference>
<dbReference type="Pfam" id="PF14223">
    <property type="entry name" value="Retrotran_gag_2"/>
    <property type="match status" value="1"/>
</dbReference>
<protein>
    <recommendedName>
        <fullName evidence="3">DUF4219 domain-containing protein</fullName>
    </recommendedName>
</protein>
<dbReference type="PANTHER" id="PTHR35317">
    <property type="entry name" value="OS04G0629600 PROTEIN"/>
    <property type="match status" value="1"/>
</dbReference>
<accession>A0A822XLF1</accession>
<evidence type="ECO:0008006" key="3">
    <source>
        <dbReference type="Google" id="ProtNLM"/>
    </source>
</evidence>
<evidence type="ECO:0000313" key="1">
    <source>
        <dbReference type="EMBL" id="DAD22444.1"/>
    </source>
</evidence>
<dbReference type="PANTHER" id="PTHR35317:SF28">
    <property type="entry name" value="ZINC FINGER, CCHC-TYPE, RIBONUCLEASE H-LIKE DOMAIN, GAG-PRE-INTEGRASE DOMAIN PROTEIN-RELATED"/>
    <property type="match status" value="1"/>
</dbReference>
<reference evidence="1 2" key="1">
    <citation type="journal article" date="2020" name="Mol. Biol. Evol.">
        <title>Distinct Expression and Methylation Patterns for Genes with Different Fates following a Single Whole-Genome Duplication in Flowering Plants.</title>
        <authorList>
            <person name="Shi T."/>
            <person name="Rahmani R.S."/>
            <person name="Gugger P.F."/>
            <person name="Wang M."/>
            <person name="Li H."/>
            <person name="Zhang Y."/>
            <person name="Li Z."/>
            <person name="Wang Q."/>
            <person name="Van de Peer Y."/>
            <person name="Marchal K."/>
            <person name="Chen J."/>
        </authorList>
    </citation>
    <scope>NUCLEOTIDE SEQUENCE [LARGE SCALE GENOMIC DNA]</scope>
    <source>
        <tissue evidence="1">Leaf</tissue>
    </source>
</reference>